<dbReference type="AlphaFoldDB" id="A0A840S3H7"/>
<evidence type="ECO:0000256" key="2">
    <source>
        <dbReference type="RuleBase" id="RU003707"/>
    </source>
</evidence>
<comment type="similarity">
    <text evidence="1 2">Belongs to the enoyl-CoA hydratase/isomerase family.</text>
</comment>
<sequence>MSKTLGLALDPALSAGNRRELAGYAATHFRWQCEGGVATITLNRPERKNPLTFDSYAELRDLFRALKYATDVQAVVLAGAGDNFCSGGDVHEIIGPLIDLPAPELLMFTRMTGDLVLAMRHCPQPILAAIDGVCAGAGAILAMASDMRLGTARSKTAYLFNRVGLAGCDMGACALLPRIVGQGRASELLYTGRSLGGEEGERWGFFNRLCAPESLLAEAQALAAQLVAGPTFANGITKTMLHQEWAMTVEQAIEAEAQAQAICMLTNDFKRAYEAFVRKERPVFRGD</sequence>
<dbReference type="SUPFAM" id="SSF52096">
    <property type="entry name" value="ClpP/crotonase"/>
    <property type="match status" value="1"/>
</dbReference>
<dbReference type="Proteomes" id="UP000554837">
    <property type="component" value="Unassembled WGS sequence"/>
</dbReference>
<proteinExistence type="inferred from homology"/>
<comment type="caution">
    <text evidence="3">The sequence shown here is derived from an EMBL/GenBank/DDBJ whole genome shotgun (WGS) entry which is preliminary data.</text>
</comment>
<dbReference type="Gene3D" id="1.10.12.10">
    <property type="entry name" value="Lyase 2-enoyl-coa Hydratase, Chain A, domain 2"/>
    <property type="match status" value="1"/>
</dbReference>
<dbReference type="InterPro" id="IPR029045">
    <property type="entry name" value="ClpP/crotonase-like_dom_sf"/>
</dbReference>
<dbReference type="OrthoDB" id="5291143at2"/>
<organism evidence="3 4">
    <name type="scientific">Inhella inkyongensis</name>
    <dbReference type="NCBI Taxonomy" id="392593"/>
    <lineage>
        <taxon>Bacteria</taxon>
        <taxon>Pseudomonadati</taxon>
        <taxon>Pseudomonadota</taxon>
        <taxon>Betaproteobacteria</taxon>
        <taxon>Burkholderiales</taxon>
        <taxon>Sphaerotilaceae</taxon>
        <taxon>Inhella</taxon>
    </lineage>
</organism>
<dbReference type="NCBIfam" id="NF006107">
    <property type="entry name" value="PRK08258.1"/>
    <property type="match status" value="1"/>
</dbReference>
<dbReference type="Pfam" id="PF00378">
    <property type="entry name" value="ECH_1"/>
    <property type="match status" value="1"/>
</dbReference>
<gene>
    <name evidence="3" type="ORF">HNQ51_000899</name>
</gene>
<dbReference type="EMBL" id="JACHHO010000001">
    <property type="protein sequence ID" value="MBB5203606.1"/>
    <property type="molecule type" value="Genomic_DNA"/>
</dbReference>
<evidence type="ECO:0000313" key="3">
    <source>
        <dbReference type="EMBL" id="MBB5203606.1"/>
    </source>
</evidence>
<dbReference type="InterPro" id="IPR018376">
    <property type="entry name" value="Enoyl-CoA_hyd/isom_CS"/>
</dbReference>
<dbReference type="CDD" id="cd06558">
    <property type="entry name" value="crotonase-like"/>
    <property type="match status" value="1"/>
</dbReference>
<dbReference type="PROSITE" id="PS00166">
    <property type="entry name" value="ENOYL_COA_HYDRATASE"/>
    <property type="match status" value="1"/>
</dbReference>
<name>A0A840S3H7_9BURK</name>
<dbReference type="InterPro" id="IPR001753">
    <property type="entry name" value="Enoyl-CoA_hydra/iso"/>
</dbReference>
<dbReference type="InterPro" id="IPR014748">
    <property type="entry name" value="Enoyl-CoA_hydra_C"/>
</dbReference>
<dbReference type="Gene3D" id="3.90.226.10">
    <property type="entry name" value="2-enoyl-CoA Hydratase, Chain A, domain 1"/>
    <property type="match status" value="1"/>
</dbReference>
<dbReference type="GO" id="GO:0003824">
    <property type="term" value="F:catalytic activity"/>
    <property type="evidence" value="ECO:0007669"/>
    <property type="project" value="InterPro"/>
</dbReference>
<dbReference type="RefSeq" id="WP_138857351.1">
    <property type="nucleotide sequence ID" value="NZ_CP040709.1"/>
</dbReference>
<evidence type="ECO:0000256" key="1">
    <source>
        <dbReference type="ARBA" id="ARBA00005254"/>
    </source>
</evidence>
<accession>A0A840S3H7</accession>
<keyword evidence="4" id="KW-1185">Reference proteome</keyword>
<dbReference type="PANTHER" id="PTHR43459:SF1">
    <property type="entry name" value="EG:BACN32G11.4 PROTEIN"/>
    <property type="match status" value="1"/>
</dbReference>
<dbReference type="PANTHER" id="PTHR43459">
    <property type="entry name" value="ENOYL-COA HYDRATASE"/>
    <property type="match status" value="1"/>
</dbReference>
<protein>
    <submittedName>
        <fullName evidence="3">Enoyl-CoA hydratase/carnithine racemase</fullName>
    </submittedName>
</protein>
<reference evidence="3 4" key="1">
    <citation type="submission" date="2020-08" db="EMBL/GenBank/DDBJ databases">
        <title>Genomic Encyclopedia of Type Strains, Phase IV (KMG-IV): sequencing the most valuable type-strain genomes for metagenomic binning, comparative biology and taxonomic classification.</title>
        <authorList>
            <person name="Goeker M."/>
        </authorList>
    </citation>
    <scope>NUCLEOTIDE SEQUENCE [LARGE SCALE GENOMIC DNA]</scope>
    <source>
        <strain evidence="3 4">DSM 23958</strain>
    </source>
</reference>
<evidence type="ECO:0000313" key="4">
    <source>
        <dbReference type="Proteomes" id="UP000554837"/>
    </source>
</evidence>